<sequence length="137" mass="14827">MSKTISGKFSGTKGEGAALVSQLDASGVKYNKKDIVAITKDPDGNIVWLEKGHLGNKPSGLAHIIEEHAADFEKQNISRDEIRQYIMQAVKSGTIVGYQGRGKGRPIYEFTYEGKTRRVAISIGSNGYIVGANPKSN</sequence>
<dbReference type="Proteomes" id="UP000187651">
    <property type="component" value="Unassembled WGS sequence"/>
</dbReference>
<evidence type="ECO:0000313" key="2">
    <source>
        <dbReference type="Proteomes" id="UP000187651"/>
    </source>
</evidence>
<reference evidence="2" key="1">
    <citation type="submission" date="2016-10" db="EMBL/GenBank/DDBJ databases">
        <authorList>
            <person name="Varghese N."/>
            <person name="Submissions S."/>
        </authorList>
    </citation>
    <scope>NUCLEOTIDE SEQUENCE [LARGE SCALE GENOMIC DNA]</scope>
    <source>
        <strain evidence="2">M83</strain>
    </source>
</reference>
<keyword evidence="2" id="KW-1185">Reference proteome</keyword>
<dbReference type="EMBL" id="FNHZ01000003">
    <property type="protein sequence ID" value="SDM89008.1"/>
    <property type="molecule type" value="Genomic_DNA"/>
</dbReference>
<dbReference type="AlphaFoldDB" id="A0A1G9WWW0"/>
<dbReference type="OrthoDB" id="9765386at2"/>
<dbReference type="RefSeq" id="WP_074521515.1">
    <property type="nucleotide sequence ID" value="NZ_FNHZ01000003.1"/>
</dbReference>
<gene>
    <name evidence="1" type="ORF">SAMN05216544_1376</name>
</gene>
<protein>
    <submittedName>
        <fullName evidence="1">Filamentous hemagglutinin</fullName>
    </submittedName>
</protein>
<accession>A0A1G9WWW0</accession>
<organism evidence="1 2">
    <name type="scientific">Lachnospira pectinoschiza</name>
    <dbReference type="NCBI Taxonomy" id="28052"/>
    <lineage>
        <taxon>Bacteria</taxon>
        <taxon>Bacillati</taxon>
        <taxon>Bacillota</taxon>
        <taxon>Clostridia</taxon>
        <taxon>Lachnospirales</taxon>
        <taxon>Lachnospiraceae</taxon>
        <taxon>Lachnospira</taxon>
    </lineage>
</organism>
<name>A0A1G9WWW0_9FIRM</name>
<proteinExistence type="predicted"/>
<evidence type="ECO:0000313" key="1">
    <source>
        <dbReference type="EMBL" id="SDM89008.1"/>
    </source>
</evidence>